<dbReference type="RefSeq" id="XP_071940806.1">
    <property type="nucleotide sequence ID" value="XM_072084705.1"/>
</dbReference>
<proteinExistence type="predicted"/>
<reference evidence="3" key="1">
    <citation type="submission" date="2025-08" db="UniProtKB">
        <authorList>
            <consortium name="RefSeq"/>
        </authorList>
    </citation>
    <scope>IDENTIFICATION</scope>
    <source>
        <tissue evidence="3">Leaves</tissue>
    </source>
</reference>
<sequence length="199" mass="22609">MASSKNLLFLIGVLFALVLLISSDATAADQKSVKTTGVHDASSGEVHLDSKSEDRCRHGCCHWYHGHCQRCCRTAEETPEVTSGDEDTVTADRCRHGCCRWYHGHCQRCCPPEDRCRHGCCHWYHGHCQRCCPPAEETPEHRCRHGCCRWYHGHCQRCCPPAEETCRHGCCHWYHGHCQRCCRTAEQTPEATSGDEVKN</sequence>
<name>A0ABM4X9U2_COFAR</name>
<feature type="signal peptide" evidence="1">
    <location>
        <begin position="1"/>
        <end position="28"/>
    </location>
</feature>
<keyword evidence="2" id="KW-1185">Reference proteome</keyword>
<protein>
    <submittedName>
        <fullName evidence="3">Uncharacterized protein isoform X1</fullName>
    </submittedName>
</protein>
<keyword evidence="1" id="KW-0732">Signal</keyword>
<dbReference type="Proteomes" id="UP001652660">
    <property type="component" value="Chromosome 3e"/>
</dbReference>
<feature type="chain" id="PRO_5045114234" evidence="1">
    <location>
        <begin position="29"/>
        <end position="199"/>
    </location>
</feature>
<gene>
    <name evidence="3" type="primary">LOC140038968</name>
</gene>
<dbReference type="GeneID" id="140038968"/>
<accession>A0ABM4X9U2</accession>
<evidence type="ECO:0000256" key="1">
    <source>
        <dbReference type="SAM" id="SignalP"/>
    </source>
</evidence>
<evidence type="ECO:0000313" key="3">
    <source>
        <dbReference type="RefSeq" id="XP_071940806.1"/>
    </source>
</evidence>
<organism evidence="2 3">
    <name type="scientific">Coffea arabica</name>
    <name type="common">Arabian coffee</name>
    <dbReference type="NCBI Taxonomy" id="13443"/>
    <lineage>
        <taxon>Eukaryota</taxon>
        <taxon>Viridiplantae</taxon>
        <taxon>Streptophyta</taxon>
        <taxon>Embryophyta</taxon>
        <taxon>Tracheophyta</taxon>
        <taxon>Spermatophyta</taxon>
        <taxon>Magnoliopsida</taxon>
        <taxon>eudicotyledons</taxon>
        <taxon>Gunneridae</taxon>
        <taxon>Pentapetalae</taxon>
        <taxon>asterids</taxon>
        <taxon>lamiids</taxon>
        <taxon>Gentianales</taxon>
        <taxon>Rubiaceae</taxon>
        <taxon>Ixoroideae</taxon>
        <taxon>Gardenieae complex</taxon>
        <taxon>Bertiereae - Coffeeae clade</taxon>
        <taxon>Coffeeae</taxon>
        <taxon>Coffea</taxon>
    </lineage>
</organism>
<evidence type="ECO:0000313" key="2">
    <source>
        <dbReference type="Proteomes" id="UP001652660"/>
    </source>
</evidence>